<accession>A0A428PHF8</accession>
<dbReference type="InterPro" id="IPR011009">
    <property type="entry name" value="Kinase-like_dom_sf"/>
</dbReference>
<keyword evidence="3" id="KW-1185">Reference proteome</keyword>
<protein>
    <recommendedName>
        <fullName evidence="1">Aminoglycoside phosphotransferase domain-containing protein</fullName>
    </recommendedName>
</protein>
<feature type="domain" description="Aminoglycoside phosphotransferase" evidence="1">
    <location>
        <begin position="161"/>
        <end position="306"/>
    </location>
</feature>
<evidence type="ECO:0000259" key="1">
    <source>
        <dbReference type="Pfam" id="PF01636"/>
    </source>
</evidence>
<proteinExistence type="predicted"/>
<dbReference type="EMBL" id="NKCL01000759">
    <property type="protein sequence ID" value="RSL52430.1"/>
    <property type="molecule type" value="Genomic_DNA"/>
</dbReference>
<dbReference type="Proteomes" id="UP000287972">
    <property type="component" value="Unassembled WGS sequence"/>
</dbReference>
<evidence type="ECO:0000313" key="3">
    <source>
        <dbReference type="Proteomes" id="UP000287972"/>
    </source>
</evidence>
<dbReference type="AlphaFoldDB" id="A0A428PHF8"/>
<sequence length="402" mass="44643">MTADPVNQAMAPMMIPLLALGRVAVPGRGSRIDVPARRDQRYTRNKLRMMSSSSSDFGTLEKSVLALSAKQIRDFFSKNTGATQEECNQLAQQIIGQPVHPTPVQGVTSYTITAANDAGDSVVQFRNGDNALDIALFACIERVYSSFMPHHQYYGTLGALHVYRIAYVGGKSVYFALKELQSNQCELLQRTVGDLARFFAEAWHNRSAWANRPASMPRTDSNVLHADYLSKLKQLSEGLPKRFSPTVDYLISELPRLFDGHWPLVPHHKDLIENNIHVDPATGSVTGICDWMDTTDGPFGTTIWSLDAILGTRSGSGRRQYYPNHDNLRDLFWAEFRSAIGPSTASEEFMAVVDVARQVGLFLDNGFVYTSETTWSPVAEGSYELNYLESMSLGLLSSSIRS</sequence>
<dbReference type="Pfam" id="PF01636">
    <property type="entry name" value="APH"/>
    <property type="match status" value="1"/>
</dbReference>
<reference evidence="2 3" key="1">
    <citation type="submission" date="2017-06" db="EMBL/GenBank/DDBJ databases">
        <title>Comparative genomic analysis of Ambrosia Fusariam Clade fungi.</title>
        <authorList>
            <person name="Stajich J.E."/>
            <person name="Carrillo J."/>
            <person name="Kijimoto T."/>
            <person name="Eskalen A."/>
            <person name="O'Donnell K."/>
            <person name="Kasson M."/>
        </authorList>
    </citation>
    <scope>NUCLEOTIDE SEQUENCE [LARGE SCALE GENOMIC DNA]</scope>
    <source>
        <strain evidence="2 3">NRRL62606</strain>
    </source>
</reference>
<name>A0A428PHF8_9HYPO</name>
<gene>
    <name evidence="2" type="ORF">CEP51_015057</name>
</gene>
<comment type="caution">
    <text evidence="2">The sequence shown here is derived from an EMBL/GenBank/DDBJ whole genome shotgun (WGS) entry which is preliminary data.</text>
</comment>
<dbReference type="SUPFAM" id="SSF56112">
    <property type="entry name" value="Protein kinase-like (PK-like)"/>
    <property type="match status" value="1"/>
</dbReference>
<dbReference type="InterPro" id="IPR002575">
    <property type="entry name" value="Aminoglycoside_PTrfase"/>
</dbReference>
<evidence type="ECO:0000313" key="2">
    <source>
        <dbReference type="EMBL" id="RSL52430.1"/>
    </source>
</evidence>
<organism evidence="2 3">
    <name type="scientific">Fusarium floridanum</name>
    <dbReference type="NCBI Taxonomy" id="1325733"/>
    <lineage>
        <taxon>Eukaryota</taxon>
        <taxon>Fungi</taxon>
        <taxon>Dikarya</taxon>
        <taxon>Ascomycota</taxon>
        <taxon>Pezizomycotina</taxon>
        <taxon>Sordariomycetes</taxon>
        <taxon>Hypocreomycetidae</taxon>
        <taxon>Hypocreales</taxon>
        <taxon>Nectriaceae</taxon>
        <taxon>Fusarium</taxon>
        <taxon>Fusarium solani species complex</taxon>
    </lineage>
</organism>